<dbReference type="PANTHER" id="PTHR11923">
    <property type="entry name" value="SCAVENGER RECEPTOR CLASS B TYPE-1 SR-B1"/>
    <property type="match status" value="1"/>
</dbReference>
<dbReference type="EMBL" id="OU900107">
    <property type="protein sequence ID" value="CAG9857553.1"/>
    <property type="molecule type" value="Genomic_DNA"/>
</dbReference>
<evidence type="ECO:0000256" key="6">
    <source>
        <dbReference type="ARBA" id="ARBA00023136"/>
    </source>
</evidence>
<dbReference type="GO" id="GO:0005044">
    <property type="term" value="F:scavenger receptor activity"/>
    <property type="evidence" value="ECO:0007669"/>
    <property type="project" value="TreeGrafter"/>
</dbReference>
<evidence type="ECO:0000256" key="9">
    <source>
        <dbReference type="ARBA" id="ARBA00023180"/>
    </source>
</evidence>
<dbReference type="OrthoDB" id="8187528at2759"/>
<protein>
    <recommendedName>
        <fullName evidence="13">Scavenger receptor class B member 1-like</fullName>
    </recommendedName>
</protein>
<accession>A0A9N9TL49</accession>
<evidence type="ECO:0000256" key="4">
    <source>
        <dbReference type="ARBA" id="ARBA00022692"/>
    </source>
</evidence>
<evidence type="ECO:0008006" key="13">
    <source>
        <dbReference type="Google" id="ProtNLM"/>
    </source>
</evidence>
<comment type="subcellular location">
    <subcellularLocation>
        <location evidence="1">Cell membrane</location>
        <topology evidence="1">Multi-pass membrane protein</topology>
    </subcellularLocation>
</comment>
<gene>
    <name evidence="11" type="ORF">PHYEVI_LOCUS3958</name>
</gene>
<dbReference type="PRINTS" id="PR01610">
    <property type="entry name" value="CD36ANTIGEN"/>
</dbReference>
<dbReference type="AlphaFoldDB" id="A0A9N9TL49"/>
<evidence type="ECO:0000256" key="2">
    <source>
        <dbReference type="ARBA" id="ARBA00010532"/>
    </source>
</evidence>
<evidence type="ECO:0000256" key="8">
    <source>
        <dbReference type="ARBA" id="ARBA00023170"/>
    </source>
</evidence>
<comment type="similarity">
    <text evidence="2">Belongs to the CD36 family.</text>
</comment>
<feature type="transmembrane region" description="Helical" evidence="10">
    <location>
        <begin position="39"/>
        <end position="58"/>
    </location>
</feature>
<sequence length="515" mass="58697">MQKKTKGAPTPDDVIGTRTPRHVVKYYYRYEFRRRCGEYKFLISSVILSIFGVLQVVFPPYDMMLYYRIKMTPGLPPFDWWLDPPDQVIAKVYIFNVTNPVEFSNGSDKKIKLKEVGPIIYREKLRHDNVAFNDNSTLSYTANRSLIYLPDRNPVDLLKQTITMPNLPILVIPSFFYDSPFYVRLGVNLMIRRLKTETFKTATVEDFLWNMTDPLMDTSRSLAPGLVPISNFGILTKVYREMQDNLTVLIGPGFASRDFFKIDRINGNDFVPLNGDCRFKMADSSEGVAYHQSVSRNDTIKYYRKTFCGIANLFYAGDTERYGLSAYRFELDNATYDRSRRGDCYAGAPELPGGLRDVSSCNFDTSIAASNPHFLHAEPALIESFEGLEPDPALHTSYIDVEPVTGVPLEGSAKCQINLAVKDLSGFTSRLHKFSNLNIPLAWIEYKQEGLPDKIKWLLYILVNVMPAFQIVLASATFLSSAIFLLVFLIKQRRLQANLKANKALAFEKETFLSK</sequence>
<dbReference type="GO" id="GO:0005737">
    <property type="term" value="C:cytoplasm"/>
    <property type="evidence" value="ECO:0007669"/>
    <property type="project" value="TreeGrafter"/>
</dbReference>
<proteinExistence type="inferred from homology"/>
<keyword evidence="7" id="KW-1015">Disulfide bond</keyword>
<dbReference type="Proteomes" id="UP001153712">
    <property type="component" value="Chromosome 14"/>
</dbReference>
<keyword evidence="12" id="KW-1185">Reference proteome</keyword>
<evidence type="ECO:0000256" key="1">
    <source>
        <dbReference type="ARBA" id="ARBA00004651"/>
    </source>
</evidence>
<dbReference type="PRINTS" id="PR01609">
    <property type="entry name" value="CD36FAMILY"/>
</dbReference>
<evidence type="ECO:0000256" key="3">
    <source>
        <dbReference type="ARBA" id="ARBA00022475"/>
    </source>
</evidence>
<keyword evidence="9" id="KW-0325">Glycoprotein</keyword>
<keyword evidence="8" id="KW-0675">Receptor</keyword>
<evidence type="ECO:0000256" key="7">
    <source>
        <dbReference type="ARBA" id="ARBA00023157"/>
    </source>
</evidence>
<dbReference type="PANTHER" id="PTHR11923:SF89">
    <property type="entry name" value="GH15894P"/>
    <property type="match status" value="1"/>
</dbReference>
<reference evidence="11" key="1">
    <citation type="submission" date="2022-01" db="EMBL/GenBank/DDBJ databases">
        <authorList>
            <person name="King R."/>
        </authorList>
    </citation>
    <scope>NUCLEOTIDE SEQUENCE</scope>
</reference>
<evidence type="ECO:0000313" key="12">
    <source>
        <dbReference type="Proteomes" id="UP001153712"/>
    </source>
</evidence>
<dbReference type="InterPro" id="IPR005428">
    <property type="entry name" value="CD36/SCARB1/SNMP1"/>
</dbReference>
<dbReference type="GO" id="GO:0005886">
    <property type="term" value="C:plasma membrane"/>
    <property type="evidence" value="ECO:0007669"/>
    <property type="project" value="UniProtKB-SubCell"/>
</dbReference>
<name>A0A9N9TL49_PHYSR</name>
<keyword evidence="3" id="KW-1003">Cell membrane</keyword>
<keyword evidence="4 10" id="KW-0812">Transmembrane</keyword>
<dbReference type="Pfam" id="PF01130">
    <property type="entry name" value="CD36"/>
    <property type="match status" value="1"/>
</dbReference>
<keyword evidence="6 10" id="KW-0472">Membrane</keyword>
<organism evidence="11 12">
    <name type="scientific">Phyllotreta striolata</name>
    <name type="common">Striped flea beetle</name>
    <name type="synonym">Crioceris striolata</name>
    <dbReference type="NCBI Taxonomy" id="444603"/>
    <lineage>
        <taxon>Eukaryota</taxon>
        <taxon>Metazoa</taxon>
        <taxon>Ecdysozoa</taxon>
        <taxon>Arthropoda</taxon>
        <taxon>Hexapoda</taxon>
        <taxon>Insecta</taxon>
        <taxon>Pterygota</taxon>
        <taxon>Neoptera</taxon>
        <taxon>Endopterygota</taxon>
        <taxon>Coleoptera</taxon>
        <taxon>Polyphaga</taxon>
        <taxon>Cucujiformia</taxon>
        <taxon>Chrysomeloidea</taxon>
        <taxon>Chrysomelidae</taxon>
        <taxon>Galerucinae</taxon>
        <taxon>Alticini</taxon>
        <taxon>Phyllotreta</taxon>
    </lineage>
</organism>
<keyword evidence="5 10" id="KW-1133">Transmembrane helix</keyword>
<feature type="transmembrane region" description="Helical" evidence="10">
    <location>
        <begin position="457"/>
        <end position="490"/>
    </location>
</feature>
<evidence type="ECO:0000256" key="5">
    <source>
        <dbReference type="ARBA" id="ARBA00022989"/>
    </source>
</evidence>
<dbReference type="InterPro" id="IPR002159">
    <property type="entry name" value="CD36_fam"/>
</dbReference>
<evidence type="ECO:0000313" key="11">
    <source>
        <dbReference type="EMBL" id="CAG9857553.1"/>
    </source>
</evidence>
<evidence type="ECO:0000256" key="10">
    <source>
        <dbReference type="SAM" id="Phobius"/>
    </source>
</evidence>